<protein>
    <submittedName>
        <fullName evidence="2">Hemerythrin domain-containing protein</fullName>
    </submittedName>
</protein>
<dbReference type="Gene3D" id="1.20.120.520">
    <property type="entry name" value="nmb1532 protein domain like"/>
    <property type="match status" value="1"/>
</dbReference>
<keyword evidence="3" id="KW-1185">Reference proteome</keyword>
<reference evidence="2 3" key="1">
    <citation type="submission" date="2018-10" db="EMBL/GenBank/DDBJ databases">
        <authorList>
            <person name="Perry B.J."/>
            <person name="Sullivan J.T."/>
            <person name="Murphy R.J.T."/>
            <person name="Ramsay J.P."/>
            <person name="Ronson C.W."/>
        </authorList>
    </citation>
    <scope>NUCLEOTIDE SEQUENCE [LARGE SCALE GENOMIC DNA]</scope>
    <source>
        <strain evidence="2 3">NZP2014</strain>
    </source>
</reference>
<proteinExistence type="predicted"/>
<evidence type="ECO:0000313" key="2">
    <source>
        <dbReference type="EMBL" id="QKC80156.1"/>
    </source>
</evidence>
<organism evidence="2 3">
    <name type="scientific">Mesorhizobium erdmanii</name>
    <dbReference type="NCBI Taxonomy" id="1777866"/>
    <lineage>
        <taxon>Bacteria</taxon>
        <taxon>Pseudomonadati</taxon>
        <taxon>Pseudomonadota</taxon>
        <taxon>Alphaproteobacteria</taxon>
        <taxon>Hyphomicrobiales</taxon>
        <taxon>Phyllobacteriaceae</taxon>
        <taxon>Mesorhizobium</taxon>
    </lineage>
</organism>
<dbReference type="RefSeq" id="WP_051355511.1">
    <property type="nucleotide sequence ID" value="NZ_CP033361.1"/>
</dbReference>
<evidence type="ECO:0000259" key="1">
    <source>
        <dbReference type="Pfam" id="PF01814"/>
    </source>
</evidence>
<feature type="domain" description="Hemerythrin-like" evidence="1">
    <location>
        <begin position="4"/>
        <end position="131"/>
    </location>
</feature>
<sequence>MQRLHGEKLRLCKALESIADALPNVDRFNCLVTANSIVPLLRDTHLFEETVIFPVYEDALTLQEADFASIRRLRTEHIEDECFADEVTEQLLGIGHGRPVENAEALGFMLRGFFESLRRHVAFEHEHVMPRVIFADPQTRAFDTGKPTSR</sequence>
<dbReference type="KEGG" id="merd:EB233_28225"/>
<dbReference type="AlphaFoldDB" id="A0A6M7UT40"/>
<dbReference type="Pfam" id="PF01814">
    <property type="entry name" value="Hemerythrin"/>
    <property type="match status" value="1"/>
</dbReference>
<dbReference type="Proteomes" id="UP000503339">
    <property type="component" value="Chromosome"/>
</dbReference>
<dbReference type="EMBL" id="CP033361">
    <property type="protein sequence ID" value="QKC80156.1"/>
    <property type="molecule type" value="Genomic_DNA"/>
</dbReference>
<name>A0A6M7UT40_9HYPH</name>
<dbReference type="InterPro" id="IPR012312">
    <property type="entry name" value="Hemerythrin-like"/>
</dbReference>
<evidence type="ECO:0000313" key="3">
    <source>
        <dbReference type="Proteomes" id="UP000503339"/>
    </source>
</evidence>
<gene>
    <name evidence="2" type="ORF">EB233_28225</name>
</gene>
<accession>A0A6M7UT40</accession>